<feature type="compositionally biased region" description="Basic residues" evidence="1">
    <location>
        <begin position="55"/>
        <end position="72"/>
    </location>
</feature>
<comment type="caution">
    <text evidence="2">The sequence shown here is derived from an EMBL/GenBank/DDBJ whole genome shotgun (WGS) entry which is preliminary data.</text>
</comment>
<proteinExistence type="predicted"/>
<evidence type="ECO:0000313" key="3">
    <source>
        <dbReference type="Proteomes" id="UP001153328"/>
    </source>
</evidence>
<gene>
    <name evidence="2" type="ORF">SBRY_40563</name>
</gene>
<keyword evidence="3" id="KW-1185">Reference proteome</keyword>
<sequence>MPGAAGPHLPRALSPHESTEDTCVTPHPKPRPRRGGPGPLARGTAAQGHGARPGHGPRRRRYRTGHPAHRGRRGAEQPSRRDPVLQGPPLPGRPLGRRESRRLP</sequence>
<organism evidence="2 3">
    <name type="scientific">Actinacidiphila bryophytorum</name>
    <dbReference type="NCBI Taxonomy" id="1436133"/>
    <lineage>
        <taxon>Bacteria</taxon>
        <taxon>Bacillati</taxon>
        <taxon>Actinomycetota</taxon>
        <taxon>Actinomycetes</taxon>
        <taxon>Kitasatosporales</taxon>
        <taxon>Streptomycetaceae</taxon>
        <taxon>Actinacidiphila</taxon>
    </lineage>
</organism>
<dbReference type="Proteomes" id="UP001153328">
    <property type="component" value="Unassembled WGS sequence"/>
</dbReference>
<evidence type="ECO:0000256" key="1">
    <source>
        <dbReference type="SAM" id="MobiDB-lite"/>
    </source>
</evidence>
<name>A0A9W4MDA2_9ACTN</name>
<dbReference type="AlphaFoldDB" id="A0A9W4MDA2"/>
<feature type="compositionally biased region" description="Basic and acidic residues" evidence="1">
    <location>
        <begin position="73"/>
        <end position="83"/>
    </location>
</feature>
<accession>A0A9W4MDA2</accession>
<dbReference type="EMBL" id="CAJVAX010000018">
    <property type="protein sequence ID" value="CAG7647044.1"/>
    <property type="molecule type" value="Genomic_DNA"/>
</dbReference>
<reference evidence="2" key="1">
    <citation type="submission" date="2021-06" db="EMBL/GenBank/DDBJ databases">
        <authorList>
            <person name="Arsene-Ploetze F."/>
        </authorList>
    </citation>
    <scope>NUCLEOTIDE SEQUENCE</scope>
    <source>
        <strain evidence="2">SBRY1</strain>
    </source>
</reference>
<protein>
    <submittedName>
        <fullName evidence="2">Uncharacterized protein</fullName>
    </submittedName>
</protein>
<feature type="region of interest" description="Disordered" evidence="1">
    <location>
        <begin position="1"/>
        <end position="104"/>
    </location>
</feature>
<feature type="compositionally biased region" description="Low complexity" evidence="1">
    <location>
        <begin position="39"/>
        <end position="50"/>
    </location>
</feature>
<evidence type="ECO:0000313" key="2">
    <source>
        <dbReference type="EMBL" id="CAG7647044.1"/>
    </source>
</evidence>